<organism evidence="2 3">
    <name type="scientific">Acinetobacter boissieri</name>
    <dbReference type="NCBI Taxonomy" id="1219383"/>
    <lineage>
        <taxon>Bacteria</taxon>
        <taxon>Pseudomonadati</taxon>
        <taxon>Pseudomonadota</taxon>
        <taxon>Gammaproteobacteria</taxon>
        <taxon>Moraxellales</taxon>
        <taxon>Moraxellaceae</taxon>
        <taxon>Acinetobacter</taxon>
    </lineage>
</organism>
<dbReference type="InterPro" id="IPR037126">
    <property type="entry name" value="PdaC/RsiV-like_sf"/>
</dbReference>
<sequence>MRFSNGQFGLVIGVVCSIALISGCQKQNTEQDSAKTASVSTEKVVLPAVSAKTVGMVLPQKVYCEADECTDYTIQTVETNLPWVNDYFSQRLTKDAPLAFSKSPRAVPKDTKEQDINQSNYTVKFVSQNYHLVTFVLESDSYSAGAAHGMYHKEYVVFDLNTKKRVTMSDLYSPDQQVKVYQALYSANESWLKEHGIEAGKLEPTDNFYYSQDGIVFVYPLYELASYAEGMTELILPYTDAKAVINSQYLP</sequence>
<reference evidence="3" key="1">
    <citation type="submission" date="2016-09" db="EMBL/GenBank/DDBJ databases">
        <authorList>
            <person name="Varghese N."/>
            <person name="Submissions S."/>
        </authorList>
    </citation>
    <scope>NUCLEOTIDE SEQUENCE [LARGE SCALE GENOMIC DNA]</scope>
    <source>
        <strain evidence="3">ANC 4422</strain>
    </source>
</reference>
<dbReference type="Proteomes" id="UP000242501">
    <property type="component" value="Unassembled WGS sequence"/>
</dbReference>
<gene>
    <name evidence="2" type="ORF">SAMN05421733_10493</name>
</gene>
<dbReference type="Gene3D" id="3.90.640.20">
    <property type="entry name" value="Heat-shock cognate protein, ATPase"/>
    <property type="match status" value="1"/>
</dbReference>
<evidence type="ECO:0000313" key="2">
    <source>
        <dbReference type="EMBL" id="SDB90034.1"/>
    </source>
</evidence>
<name>A0A1G6H7B2_9GAMM</name>
<accession>A0A1G6H7B2</accession>
<dbReference type="Gene3D" id="3.30.565.40">
    <property type="entry name" value="Fervidobacterium nodosum Rt17-B1 like"/>
    <property type="match status" value="1"/>
</dbReference>
<dbReference type="Pfam" id="PF11738">
    <property type="entry name" value="DUF3298"/>
    <property type="match status" value="1"/>
</dbReference>
<evidence type="ECO:0000259" key="1">
    <source>
        <dbReference type="Pfam" id="PF11738"/>
    </source>
</evidence>
<dbReference type="PROSITE" id="PS51257">
    <property type="entry name" value="PROKAR_LIPOPROTEIN"/>
    <property type="match status" value="1"/>
</dbReference>
<dbReference type="OrthoDB" id="6697831at2"/>
<dbReference type="EMBL" id="FMYL01000004">
    <property type="protein sequence ID" value="SDB90034.1"/>
    <property type="molecule type" value="Genomic_DNA"/>
</dbReference>
<dbReference type="STRING" id="1219383.SAMN05421733_10493"/>
<evidence type="ECO:0000313" key="3">
    <source>
        <dbReference type="Proteomes" id="UP000242501"/>
    </source>
</evidence>
<dbReference type="RefSeq" id="WP_092747426.1">
    <property type="nucleotide sequence ID" value="NZ_FMYL01000004.1"/>
</dbReference>
<protein>
    <recommendedName>
        <fullName evidence="1">DUF3298 domain-containing protein</fullName>
    </recommendedName>
</protein>
<feature type="domain" description="DUF3298" evidence="1">
    <location>
        <begin position="170"/>
        <end position="238"/>
    </location>
</feature>
<keyword evidence="3" id="KW-1185">Reference proteome</keyword>
<dbReference type="AlphaFoldDB" id="A0A1G6H7B2"/>
<proteinExistence type="predicted"/>
<dbReference type="InterPro" id="IPR021729">
    <property type="entry name" value="DUF3298"/>
</dbReference>